<name>A0A7J7JHK5_BUGNE</name>
<dbReference type="EMBL" id="VXIV02002437">
    <property type="protein sequence ID" value="KAF6025750.1"/>
    <property type="molecule type" value="Genomic_DNA"/>
</dbReference>
<gene>
    <name evidence="2" type="ORF">EB796_016001</name>
</gene>
<feature type="compositionally biased region" description="Basic residues" evidence="1">
    <location>
        <begin position="8"/>
        <end position="17"/>
    </location>
</feature>
<sequence>MSAVSLLRKPRKTKKSKSLNDLSSNKIGVALSDSQKSILQVASNNKKRSFPSIPQMKRDGRKLVPNRCSDNNLVYMFKTADRCV</sequence>
<protein>
    <submittedName>
        <fullName evidence="2">Uncharacterized protein</fullName>
    </submittedName>
</protein>
<evidence type="ECO:0000313" key="3">
    <source>
        <dbReference type="Proteomes" id="UP000593567"/>
    </source>
</evidence>
<reference evidence="2" key="1">
    <citation type="submission" date="2020-06" db="EMBL/GenBank/DDBJ databases">
        <title>Draft genome of Bugula neritina, a colonial animal packing powerful symbionts and potential medicines.</title>
        <authorList>
            <person name="Rayko M."/>
        </authorList>
    </citation>
    <scope>NUCLEOTIDE SEQUENCE [LARGE SCALE GENOMIC DNA]</scope>
    <source>
        <strain evidence="2">Kwan_BN1</strain>
    </source>
</reference>
<feature type="region of interest" description="Disordered" evidence="1">
    <location>
        <begin position="1"/>
        <end position="20"/>
    </location>
</feature>
<proteinExistence type="predicted"/>
<accession>A0A7J7JHK5</accession>
<dbReference type="Proteomes" id="UP000593567">
    <property type="component" value="Unassembled WGS sequence"/>
</dbReference>
<organism evidence="2 3">
    <name type="scientific">Bugula neritina</name>
    <name type="common">Brown bryozoan</name>
    <name type="synonym">Sertularia neritina</name>
    <dbReference type="NCBI Taxonomy" id="10212"/>
    <lineage>
        <taxon>Eukaryota</taxon>
        <taxon>Metazoa</taxon>
        <taxon>Spiralia</taxon>
        <taxon>Lophotrochozoa</taxon>
        <taxon>Bryozoa</taxon>
        <taxon>Gymnolaemata</taxon>
        <taxon>Cheilostomatida</taxon>
        <taxon>Flustrina</taxon>
        <taxon>Buguloidea</taxon>
        <taxon>Bugulidae</taxon>
        <taxon>Bugula</taxon>
    </lineage>
</organism>
<comment type="caution">
    <text evidence="2">The sequence shown here is derived from an EMBL/GenBank/DDBJ whole genome shotgun (WGS) entry which is preliminary data.</text>
</comment>
<dbReference type="AlphaFoldDB" id="A0A7J7JHK5"/>
<evidence type="ECO:0000313" key="2">
    <source>
        <dbReference type="EMBL" id="KAF6025750.1"/>
    </source>
</evidence>
<feature type="region of interest" description="Disordered" evidence="1">
    <location>
        <begin position="42"/>
        <end position="64"/>
    </location>
</feature>
<keyword evidence="3" id="KW-1185">Reference proteome</keyword>
<evidence type="ECO:0000256" key="1">
    <source>
        <dbReference type="SAM" id="MobiDB-lite"/>
    </source>
</evidence>